<keyword evidence="4 6" id="KW-1133">Transmembrane helix</keyword>
<keyword evidence="5 6" id="KW-0472">Membrane</keyword>
<evidence type="ECO:0000256" key="2">
    <source>
        <dbReference type="ARBA" id="ARBA00022475"/>
    </source>
</evidence>
<protein>
    <submittedName>
        <fullName evidence="7">Energy-coupling factor transporter transmembrane protein EcfT</fullName>
    </submittedName>
</protein>
<evidence type="ECO:0000256" key="3">
    <source>
        <dbReference type="ARBA" id="ARBA00022692"/>
    </source>
</evidence>
<dbReference type="EMBL" id="JAAVSD010000014">
    <property type="protein sequence ID" value="NLR29778.1"/>
    <property type="molecule type" value="Genomic_DNA"/>
</dbReference>
<comment type="subcellular location">
    <subcellularLocation>
        <location evidence="1">Membrane</location>
        <topology evidence="1">Multi-pass membrane protein</topology>
    </subcellularLocation>
</comment>
<feature type="transmembrane region" description="Helical" evidence="6">
    <location>
        <begin position="36"/>
        <end position="54"/>
    </location>
</feature>
<dbReference type="PANTHER" id="PTHR34857:SF2">
    <property type="entry name" value="SLL0384 PROTEIN"/>
    <property type="match status" value="1"/>
</dbReference>
<dbReference type="CDD" id="cd16914">
    <property type="entry name" value="EcfT"/>
    <property type="match status" value="1"/>
</dbReference>
<comment type="caution">
    <text evidence="7">The sequence shown here is derived from an EMBL/GenBank/DDBJ whole genome shotgun (WGS) entry which is preliminary data.</text>
</comment>
<organism evidence="7 8">
    <name type="scientific">Levilactobacillus tujiorum</name>
    <dbReference type="NCBI Taxonomy" id="2912243"/>
    <lineage>
        <taxon>Bacteria</taxon>
        <taxon>Bacillati</taxon>
        <taxon>Bacillota</taxon>
        <taxon>Bacilli</taxon>
        <taxon>Lactobacillales</taxon>
        <taxon>Lactobacillaceae</taxon>
        <taxon>Levilactobacillus</taxon>
    </lineage>
</organism>
<reference evidence="7 8" key="1">
    <citation type="submission" date="2020-03" db="EMBL/GenBank/DDBJ databases">
        <authorList>
            <person name="Zhang Z."/>
            <person name="Guo Z."/>
            <person name="Hou Q."/>
            <person name="Shen X."/>
        </authorList>
    </citation>
    <scope>NUCLEOTIDE SEQUENCE [LARGE SCALE GENOMIC DNA]</scope>
    <source>
        <strain evidence="7 8">HBUAS51329</strain>
    </source>
</reference>
<keyword evidence="8" id="KW-1185">Reference proteome</keyword>
<feature type="transmembrane region" description="Helical" evidence="6">
    <location>
        <begin position="98"/>
        <end position="116"/>
    </location>
</feature>
<dbReference type="InterPro" id="IPR051611">
    <property type="entry name" value="ECF_transporter_component"/>
</dbReference>
<evidence type="ECO:0000313" key="8">
    <source>
        <dbReference type="Proteomes" id="UP000707477"/>
    </source>
</evidence>
<dbReference type="PANTHER" id="PTHR34857">
    <property type="entry name" value="SLL0384 PROTEIN"/>
    <property type="match status" value="1"/>
</dbReference>
<name>A0ABX1L547_9LACO</name>
<dbReference type="InterPro" id="IPR003339">
    <property type="entry name" value="ABC/ECF_trnsptr_transmembrane"/>
</dbReference>
<feature type="transmembrane region" description="Helical" evidence="6">
    <location>
        <begin position="12"/>
        <end position="30"/>
    </location>
</feature>
<evidence type="ECO:0000256" key="1">
    <source>
        <dbReference type="ARBA" id="ARBA00004141"/>
    </source>
</evidence>
<feature type="transmembrane region" description="Helical" evidence="6">
    <location>
        <begin position="137"/>
        <end position="159"/>
    </location>
</feature>
<keyword evidence="2" id="KW-1003">Cell membrane</keyword>
<dbReference type="Proteomes" id="UP000707477">
    <property type="component" value="Unassembled WGS sequence"/>
</dbReference>
<accession>A0ABX1L547</accession>
<dbReference type="Pfam" id="PF02361">
    <property type="entry name" value="CbiQ"/>
    <property type="match status" value="1"/>
</dbReference>
<gene>
    <name evidence="7" type="ORF">HEQ44_06230</name>
</gene>
<feature type="transmembrane region" description="Helical" evidence="6">
    <location>
        <begin position="61"/>
        <end position="78"/>
    </location>
</feature>
<sequence>MSKFIKELYPTTKVWLILGLIVCTVFTPGYLFQYSLFGVAVVLALCSGILPKFLSLFFKSIFIICLFIFVIQTFFVYHDHVIWQWGWLRLSNTGLQTSYLMTSKIVAIGALLIWFFQVTEVKAIAAAMQNAGWNKKLVFVILSTMQLIPQMTALTTTIADAQKSRGVETEGSMWQRIKSFIPMLGPVVLTSIEQNEERVLTLESRAFASHLRPTLMIPVKKTRVDRILSVIFVLGAIGLFYWRVFK</sequence>
<keyword evidence="3 6" id="KW-0812">Transmembrane</keyword>
<dbReference type="RefSeq" id="WP_168850270.1">
    <property type="nucleotide sequence ID" value="NZ_JAAVSD010000014.1"/>
</dbReference>
<evidence type="ECO:0000256" key="4">
    <source>
        <dbReference type="ARBA" id="ARBA00022989"/>
    </source>
</evidence>
<proteinExistence type="predicted"/>
<feature type="transmembrane region" description="Helical" evidence="6">
    <location>
        <begin position="227"/>
        <end position="245"/>
    </location>
</feature>
<evidence type="ECO:0000256" key="5">
    <source>
        <dbReference type="ARBA" id="ARBA00023136"/>
    </source>
</evidence>
<evidence type="ECO:0000256" key="6">
    <source>
        <dbReference type="SAM" id="Phobius"/>
    </source>
</evidence>
<evidence type="ECO:0000313" key="7">
    <source>
        <dbReference type="EMBL" id="NLR29778.1"/>
    </source>
</evidence>